<protein>
    <submittedName>
        <fullName evidence="1">Putative secreted protein</fullName>
    </submittedName>
</protein>
<dbReference type="AlphaFoldDB" id="C9Z4E4"/>
<sequence length="193" mass="20315">MYTATTIFVVRLQTVTISSHVFITRGVLLKRWSTRAATTGAALGLAIVGLVAVPGTASAAAASKCTGEQHKTYDTIGADLDVYVNLCVSRTSGNDYQATVKFRWSDGGGGLSTGMDKLKVNLRLERNDVTQRSGSADWAEATNFAQSGNRGFSTTTFHSNTTGGWTADGDINWDINNDGTGGGTTPLQGSPEI</sequence>
<evidence type="ECO:0000313" key="2">
    <source>
        <dbReference type="Proteomes" id="UP000001444"/>
    </source>
</evidence>
<dbReference type="Proteomes" id="UP000001444">
    <property type="component" value="Chromosome"/>
</dbReference>
<accession>C9Z4E4</accession>
<dbReference type="KEGG" id="scb:SCAB_73611"/>
<dbReference type="eggNOG" id="ENOG5031UTT">
    <property type="taxonomic scope" value="Bacteria"/>
</dbReference>
<name>C9Z4E4_STRSW</name>
<evidence type="ECO:0000313" key="1">
    <source>
        <dbReference type="EMBL" id="CBG74346.1"/>
    </source>
</evidence>
<proteinExistence type="predicted"/>
<reference evidence="1 2" key="1">
    <citation type="journal article" date="2010" name="Mol. Plant Microbe Interact.">
        <title>Streptomyces scabies 87-22 contains a coronafacic acid-like biosynthetic cluster that contributes to plant-microbe interactions.</title>
        <authorList>
            <person name="Bignell D.R."/>
            <person name="Seipke R.F."/>
            <person name="Huguet-Tapia J.C."/>
            <person name="Chambers A.H."/>
            <person name="Parry R.J."/>
            <person name="Loria R."/>
        </authorList>
    </citation>
    <scope>NUCLEOTIDE SEQUENCE [LARGE SCALE GENOMIC DNA]</scope>
    <source>
        <strain evidence="1 2">87.22</strain>
    </source>
</reference>
<gene>
    <name evidence="1" type="ordered locus">SCAB_73611</name>
</gene>
<organism evidence="1 2">
    <name type="scientific">Streptomyces scabiei (strain 87.22)</name>
    <dbReference type="NCBI Taxonomy" id="680198"/>
    <lineage>
        <taxon>Bacteria</taxon>
        <taxon>Bacillati</taxon>
        <taxon>Actinomycetota</taxon>
        <taxon>Actinomycetes</taxon>
        <taxon>Kitasatosporales</taxon>
        <taxon>Streptomycetaceae</taxon>
        <taxon>Streptomyces</taxon>
    </lineage>
</organism>
<dbReference type="EMBL" id="FN554889">
    <property type="protein sequence ID" value="CBG74346.1"/>
    <property type="molecule type" value="Genomic_DNA"/>
</dbReference>
<keyword evidence="2" id="KW-1185">Reference proteome</keyword>
<dbReference type="HOGENOM" id="CLU_1408088_0_0_11"/>